<evidence type="ECO:0000256" key="6">
    <source>
        <dbReference type="PROSITE-ProRule" id="PRU01240"/>
    </source>
</evidence>
<evidence type="ECO:0000313" key="9">
    <source>
        <dbReference type="EMBL" id="CDQ40933.1"/>
    </source>
</evidence>
<dbReference type="SUPFAM" id="SSF52743">
    <property type="entry name" value="Subtilisin-like"/>
    <property type="match status" value="1"/>
</dbReference>
<dbReference type="PANTHER" id="PTHR43806:SF65">
    <property type="entry name" value="SERINE PROTEASE APRX"/>
    <property type="match status" value="1"/>
</dbReference>
<evidence type="ECO:0000313" key="10">
    <source>
        <dbReference type="Proteomes" id="UP000028875"/>
    </source>
</evidence>
<dbReference type="Pfam" id="PF00082">
    <property type="entry name" value="Peptidase_S8"/>
    <property type="match status" value="1"/>
</dbReference>
<dbReference type="InterPro" id="IPR050131">
    <property type="entry name" value="Peptidase_S8_subtilisin-like"/>
</dbReference>
<dbReference type="InterPro" id="IPR000209">
    <property type="entry name" value="Peptidase_S8/S53_dom"/>
</dbReference>
<dbReference type="PROSITE" id="PS51892">
    <property type="entry name" value="SUBTILASE"/>
    <property type="match status" value="1"/>
</dbReference>
<dbReference type="PROSITE" id="PS00138">
    <property type="entry name" value="SUBTILASE_SER"/>
    <property type="match status" value="1"/>
</dbReference>
<evidence type="ECO:0000259" key="8">
    <source>
        <dbReference type="Pfam" id="PF00082"/>
    </source>
</evidence>
<dbReference type="InterPro" id="IPR023827">
    <property type="entry name" value="Peptidase_S8_Asp-AS"/>
</dbReference>
<dbReference type="PRINTS" id="PR00723">
    <property type="entry name" value="SUBTILISIN"/>
</dbReference>
<feature type="domain" description="Peptidase S8/S53" evidence="8">
    <location>
        <begin position="130"/>
        <end position="408"/>
    </location>
</feature>
<dbReference type="PROSITE" id="PS00136">
    <property type="entry name" value="SUBTILASE_ASP"/>
    <property type="match status" value="1"/>
</dbReference>
<accession>A0A024QEH0</accession>
<comment type="similarity">
    <text evidence="1 6 7">Belongs to the peptidase S8 family.</text>
</comment>
<evidence type="ECO:0000256" key="2">
    <source>
        <dbReference type="ARBA" id="ARBA00022670"/>
    </source>
</evidence>
<comment type="caution">
    <text evidence="9">The sequence shown here is derived from an EMBL/GenBank/DDBJ whole genome shotgun (WGS) entry which is preliminary data.</text>
</comment>
<keyword evidence="4 6" id="KW-0720">Serine protease</keyword>
<dbReference type="GO" id="GO:0006508">
    <property type="term" value="P:proteolysis"/>
    <property type="evidence" value="ECO:0007669"/>
    <property type="project" value="UniProtKB-KW"/>
</dbReference>
<protein>
    <submittedName>
        <fullName evidence="9">Serine protease AprX</fullName>
    </submittedName>
</protein>
<evidence type="ECO:0000256" key="3">
    <source>
        <dbReference type="ARBA" id="ARBA00022801"/>
    </source>
</evidence>
<dbReference type="GO" id="GO:0004252">
    <property type="term" value="F:serine-type endopeptidase activity"/>
    <property type="evidence" value="ECO:0007669"/>
    <property type="project" value="UniProtKB-UniRule"/>
</dbReference>
<evidence type="ECO:0000256" key="1">
    <source>
        <dbReference type="ARBA" id="ARBA00011073"/>
    </source>
</evidence>
<dbReference type="InterPro" id="IPR036852">
    <property type="entry name" value="Peptidase_S8/S53_dom_sf"/>
</dbReference>
<evidence type="ECO:0000256" key="4">
    <source>
        <dbReference type="ARBA" id="ARBA00022825"/>
    </source>
</evidence>
<evidence type="ECO:0000256" key="5">
    <source>
        <dbReference type="PIRSR" id="PIRSR615500-1"/>
    </source>
</evidence>
<dbReference type="MEROPS" id="S08.137"/>
<gene>
    <name evidence="9" type="primary">aprX_1</name>
    <name evidence="9" type="ORF">BN990_03281</name>
</gene>
<dbReference type="CDD" id="cd07487">
    <property type="entry name" value="Peptidases_S8_1"/>
    <property type="match status" value="1"/>
</dbReference>
<dbReference type="InterPro" id="IPR022398">
    <property type="entry name" value="Peptidase_S8_His-AS"/>
</dbReference>
<dbReference type="Gene3D" id="3.40.50.200">
    <property type="entry name" value="Peptidase S8/S53 domain"/>
    <property type="match status" value="1"/>
</dbReference>
<dbReference type="EMBL" id="CCDP010000002">
    <property type="protein sequence ID" value="CDQ40933.1"/>
    <property type="molecule type" value="Genomic_DNA"/>
</dbReference>
<dbReference type="Proteomes" id="UP000028875">
    <property type="component" value="Unassembled WGS sequence"/>
</dbReference>
<dbReference type="AlphaFoldDB" id="A0A024QEH0"/>
<dbReference type="OrthoDB" id="9798386at2"/>
<proteinExistence type="inferred from homology"/>
<dbReference type="eggNOG" id="COG1404">
    <property type="taxonomic scope" value="Bacteria"/>
</dbReference>
<keyword evidence="10" id="KW-1185">Reference proteome</keyword>
<dbReference type="InterPro" id="IPR023828">
    <property type="entry name" value="Peptidase_S8_Ser-AS"/>
</dbReference>
<sequence>MSNRKRVWFEEAGRSLDPGLVEQLRLKRKEDPYETSNERLPVIVYYSKDSDDTKKKDLLTACQADNNSKLDKDIGRRTARGNLTPQMIKQIKDHEAVDRIFYDRTVTALLDVASKQIGSVELQESAGLTGKDVTIAVIDTGIHPHSDLTKPNNRIIAFKDFINNQEEPYDDNGHGTHCAGDAAGNGQQSDGLYVGPAPEASIIGVKVLDKNGSGRLSTIIEGIEWCISNKDEYNIRVISLSLGAQAFESFRDDPLSVAVEEAWHEGIVVCAAAGNSGPEQTTISTPAINPFIITVGSTMDQNTEARSDDQIAEYSSRGPTVDSFVKPDIYAPGTDIISLLAPGSALEQELPEQVIDENYLQLSGTSMATPICAGVIAQMLEANPNLSPNDIKSILKSSSEPMLNDIWGYIEANGAVEMAKKYTVYQKAAR</sequence>
<dbReference type="PROSITE" id="PS00137">
    <property type="entry name" value="SUBTILASE_HIS"/>
    <property type="match status" value="1"/>
</dbReference>
<reference evidence="9 10" key="1">
    <citation type="submission" date="2014-03" db="EMBL/GenBank/DDBJ databases">
        <authorList>
            <person name="Urmite Genomes U."/>
        </authorList>
    </citation>
    <scope>NUCLEOTIDE SEQUENCE [LARGE SCALE GENOMIC DNA]</scope>
    <source>
        <strain evidence="9 10">Vm-5</strain>
    </source>
</reference>
<feature type="active site" description="Charge relay system" evidence="5 6">
    <location>
        <position position="366"/>
    </location>
</feature>
<dbReference type="PANTHER" id="PTHR43806">
    <property type="entry name" value="PEPTIDASE S8"/>
    <property type="match status" value="1"/>
</dbReference>
<evidence type="ECO:0000256" key="7">
    <source>
        <dbReference type="RuleBase" id="RU003355"/>
    </source>
</evidence>
<keyword evidence="2 6" id="KW-0645">Protease</keyword>
<dbReference type="STRING" id="1462526.BN990_03281"/>
<reference evidence="10" key="2">
    <citation type="submission" date="2014-05" db="EMBL/GenBank/DDBJ databases">
        <title>Draft genome sequence of Virgibacillus massiliensis Vm-5.</title>
        <authorList>
            <person name="Khelaifia S."/>
            <person name="Croce O."/>
            <person name="Lagier J.C."/>
            <person name="Raoult D."/>
        </authorList>
    </citation>
    <scope>NUCLEOTIDE SEQUENCE [LARGE SCALE GENOMIC DNA]</scope>
    <source>
        <strain evidence="10">Vm-5</strain>
    </source>
</reference>
<name>A0A024QEH0_9BACI</name>
<organism evidence="9 10">
    <name type="scientific">Virgibacillus massiliensis</name>
    <dbReference type="NCBI Taxonomy" id="1462526"/>
    <lineage>
        <taxon>Bacteria</taxon>
        <taxon>Bacillati</taxon>
        <taxon>Bacillota</taxon>
        <taxon>Bacilli</taxon>
        <taxon>Bacillales</taxon>
        <taxon>Bacillaceae</taxon>
        <taxon>Virgibacillus</taxon>
    </lineage>
</organism>
<keyword evidence="3 6" id="KW-0378">Hydrolase</keyword>
<feature type="active site" description="Charge relay system" evidence="5 6">
    <location>
        <position position="139"/>
    </location>
</feature>
<dbReference type="InterPro" id="IPR015500">
    <property type="entry name" value="Peptidase_S8_subtilisin-rel"/>
</dbReference>
<dbReference type="RefSeq" id="WP_038245754.1">
    <property type="nucleotide sequence ID" value="NZ_BNER01000007.1"/>
</dbReference>
<feature type="active site" description="Charge relay system" evidence="5 6">
    <location>
        <position position="174"/>
    </location>
</feature>